<dbReference type="EMBL" id="JXXN02000791">
    <property type="protein sequence ID" value="THD26291.1"/>
    <property type="molecule type" value="Genomic_DNA"/>
</dbReference>
<keyword evidence="6" id="KW-1185">Reference proteome</keyword>
<dbReference type="GO" id="GO:0001786">
    <property type="term" value="F:phosphatidylserine binding"/>
    <property type="evidence" value="ECO:0007669"/>
    <property type="project" value="TreeGrafter"/>
</dbReference>
<evidence type="ECO:0000256" key="1">
    <source>
        <dbReference type="ARBA" id="ARBA00007831"/>
    </source>
</evidence>
<dbReference type="AlphaFoldDB" id="A0A4E0RI97"/>
<dbReference type="GO" id="GO:0005544">
    <property type="term" value="F:calcium-dependent phospholipid binding"/>
    <property type="evidence" value="ECO:0007669"/>
    <property type="project" value="UniProtKB-KW"/>
</dbReference>
<dbReference type="InterPro" id="IPR018502">
    <property type="entry name" value="Annexin_repeat"/>
</dbReference>
<dbReference type="SUPFAM" id="SSF47874">
    <property type="entry name" value="Annexin"/>
    <property type="match status" value="1"/>
</dbReference>
<sequence>MQPIYRTQLDHNNVDRYVDAEKLIRSITGINKDLDTANEILVHRDLRQRKEIRQAYKQRYGKDLLVSLGSELNGDYEFLVKNLFLDPIQILAHDIHRELKKPGRNSAELTAILCCCNNTELYLLKKAYAILLEAEDVKHVSHRSLESDIRKNTRGAYCQLLEELLKCERYEESPEELTAARVANDVYRVIDRTLVNKDIEDLHMVLNDPVDQPQTTPLATRYTNRKRVRIQACQKCARKGPKLNHRLLISILTRRSKTHIRVIWKTYIEKYGVTLVKEITDKFAEPFRTGINTTIMAQVDLRLLITCQLREATAGVGTKESVLNRIICLRLENDLSDLRRDYATYFGGDLVKHVKADTSLEYRKLLTLLLNTWTDSVRPR</sequence>
<dbReference type="InterPro" id="IPR037104">
    <property type="entry name" value="Annexin_sf"/>
</dbReference>
<evidence type="ECO:0000313" key="5">
    <source>
        <dbReference type="EMBL" id="THD26291.1"/>
    </source>
</evidence>
<dbReference type="GO" id="GO:0005886">
    <property type="term" value="C:plasma membrane"/>
    <property type="evidence" value="ECO:0007669"/>
    <property type="project" value="TreeGrafter"/>
</dbReference>
<proteinExistence type="inferred from homology"/>
<dbReference type="PROSITE" id="PS51897">
    <property type="entry name" value="ANNEXIN_2"/>
    <property type="match status" value="2"/>
</dbReference>
<dbReference type="InterPro" id="IPR018252">
    <property type="entry name" value="Annexin_repeat_CS"/>
</dbReference>
<dbReference type="Proteomes" id="UP000230066">
    <property type="component" value="Unassembled WGS sequence"/>
</dbReference>
<comment type="similarity">
    <text evidence="1 4">Belongs to the annexin family.</text>
</comment>
<comment type="caution">
    <text evidence="5">The sequence shown here is derived from an EMBL/GenBank/DDBJ whole genome shotgun (WGS) entry which is preliminary data.</text>
</comment>
<comment type="domain">
    <text evidence="4">A pair of annexin repeats may form one binding site for calcium and phospholipid.</text>
</comment>
<accession>A0A4E0RI97</accession>
<name>A0A4E0RI97_FASHE</name>
<keyword evidence="3 4" id="KW-0041">Annexin</keyword>
<dbReference type="Pfam" id="PF00191">
    <property type="entry name" value="Annexin"/>
    <property type="match status" value="3"/>
</dbReference>
<dbReference type="SMART" id="SM00335">
    <property type="entry name" value="ANX"/>
    <property type="match status" value="3"/>
</dbReference>
<dbReference type="Gene3D" id="1.10.220.10">
    <property type="entry name" value="Annexin"/>
    <property type="match status" value="4"/>
</dbReference>
<evidence type="ECO:0000256" key="3">
    <source>
        <dbReference type="ARBA" id="ARBA00023216"/>
    </source>
</evidence>
<dbReference type="PRINTS" id="PR00196">
    <property type="entry name" value="ANNEXIN"/>
</dbReference>
<dbReference type="GO" id="GO:0005737">
    <property type="term" value="C:cytoplasm"/>
    <property type="evidence" value="ECO:0007669"/>
    <property type="project" value="TreeGrafter"/>
</dbReference>
<evidence type="ECO:0000313" key="6">
    <source>
        <dbReference type="Proteomes" id="UP000230066"/>
    </source>
</evidence>
<evidence type="ECO:0000256" key="2">
    <source>
        <dbReference type="ARBA" id="ARBA00022737"/>
    </source>
</evidence>
<reference evidence="5" key="1">
    <citation type="submission" date="2019-03" db="EMBL/GenBank/DDBJ databases">
        <title>Improved annotation for the trematode Fasciola hepatica.</title>
        <authorList>
            <person name="Choi Y.-J."/>
            <person name="Martin J."/>
            <person name="Mitreva M."/>
        </authorList>
    </citation>
    <scope>NUCLEOTIDE SEQUENCE [LARGE SCALE GENOMIC DNA]</scope>
</reference>
<protein>
    <recommendedName>
        <fullName evidence="4">Annexin</fullName>
    </recommendedName>
</protein>
<evidence type="ECO:0000256" key="4">
    <source>
        <dbReference type="RuleBase" id="RU003540"/>
    </source>
</evidence>
<dbReference type="InterPro" id="IPR001464">
    <property type="entry name" value="Annexin"/>
</dbReference>
<keyword evidence="2 4" id="KW-0677">Repeat</keyword>
<keyword evidence="4" id="KW-0106">Calcium</keyword>
<keyword evidence="4" id="KW-0111">Calcium/phospholipid-binding</keyword>
<gene>
    <name evidence="5" type="ORF">D915_002887</name>
</gene>
<dbReference type="PROSITE" id="PS00223">
    <property type="entry name" value="ANNEXIN_1"/>
    <property type="match status" value="1"/>
</dbReference>
<dbReference type="PANTHER" id="PTHR10502:SF102">
    <property type="entry name" value="ANNEXIN B11"/>
    <property type="match status" value="1"/>
</dbReference>
<organism evidence="5 6">
    <name type="scientific">Fasciola hepatica</name>
    <name type="common">Liver fluke</name>
    <dbReference type="NCBI Taxonomy" id="6192"/>
    <lineage>
        <taxon>Eukaryota</taxon>
        <taxon>Metazoa</taxon>
        <taxon>Spiralia</taxon>
        <taxon>Lophotrochozoa</taxon>
        <taxon>Platyhelminthes</taxon>
        <taxon>Trematoda</taxon>
        <taxon>Digenea</taxon>
        <taxon>Plagiorchiida</taxon>
        <taxon>Echinostomata</taxon>
        <taxon>Echinostomatoidea</taxon>
        <taxon>Fasciolidae</taxon>
        <taxon>Fasciola</taxon>
    </lineage>
</organism>
<dbReference type="GO" id="GO:0005509">
    <property type="term" value="F:calcium ion binding"/>
    <property type="evidence" value="ECO:0007669"/>
    <property type="project" value="InterPro"/>
</dbReference>
<dbReference type="PANTHER" id="PTHR10502">
    <property type="entry name" value="ANNEXIN"/>
    <property type="match status" value="1"/>
</dbReference>